<dbReference type="EMBL" id="FRAR01000007">
    <property type="protein sequence ID" value="SHK12024.1"/>
    <property type="molecule type" value="Genomic_DNA"/>
</dbReference>
<keyword evidence="1" id="KW-0472">Membrane</keyword>
<reference evidence="3" key="1">
    <citation type="submission" date="2016-11" db="EMBL/GenBank/DDBJ databases">
        <authorList>
            <person name="Varghese N."/>
            <person name="Submissions S."/>
        </authorList>
    </citation>
    <scope>NUCLEOTIDE SEQUENCE [LARGE SCALE GENOMIC DNA]</scope>
    <source>
        <strain evidence="3">DSM 10349</strain>
    </source>
</reference>
<evidence type="ECO:0000256" key="1">
    <source>
        <dbReference type="SAM" id="Phobius"/>
    </source>
</evidence>
<keyword evidence="3" id="KW-1185">Reference proteome</keyword>
<accession>A0A1M6PVM6</accession>
<proteinExistence type="predicted"/>
<feature type="transmembrane region" description="Helical" evidence="1">
    <location>
        <begin position="14"/>
        <end position="32"/>
    </location>
</feature>
<keyword evidence="1" id="KW-1133">Transmembrane helix</keyword>
<protein>
    <submittedName>
        <fullName evidence="2">Uncharacterized protein</fullName>
    </submittedName>
</protein>
<evidence type="ECO:0000313" key="2">
    <source>
        <dbReference type="EMBL" id="SHK12024.1"/>
    </source>
</evidence>
<dbReference type="RefSeq" id="WP_175548960.1">
    <property type="nucleotide sequence ID" value="NZ_FRAR01000007.1"/>
</dbReference>
<dbReference type="AlphaFoldDB" id="A0A1M6PVM6"/>
<keyword evidence="1" id="KW-0812">Transmembrane</keyword>
<dbReference type="Proteomes" id="UP000183997">
    <property type="component" value="Unassembled WGS sequence"/>
</dbReference>
<evidence type="ECO:0000313" key="3">
    <source>
        <dbReference type="Proteomes" id="UP000183997"/>
    </source>
</evidence>
<name>A0A1M6PVM6_9FIRM</name>
<sequence length="46" mass="5272">MFHGYHRHHGFCGLFMMTVASAAMTIPFLCIMKRMANSLEIIAEKK</sequence>
<gene>
    <name evidence="2" type="ORF">SAMN02745123_00739</name>
</gene>
<organism evidence="2 3">
    <name type="scientific">Desulforamulus aeronauticus DSM 10349</name>
    <dbReference type="NCBI Taxonomy" id="1121421"/>
    <lineage>
        <taxon>Bacteria</taxon>
        <taxon>Bacillati</taxon>
        <taxon>Bacillota</taxon>
        <taxon>Clostridia</taxon>
        <taxon>Eubacteriales</taxon>
        <taxon>Peptococcaceae</taxon>
        <taxon>Desulforamulus</taxon>
    </lineage>
</organism>